<keyword evidence="2" id="KW-1185">Reference proteome</keyword>
<sequence length="66" mass="7488">MPRFPGMQVVEMTIRGVIYHRVCCVLSRLIAEVQRPKGRFITVLNKTSDFTGSCNERITAGTQKFV</sequence>
<reference evidence="1 2" key="1">
    <citation type="journal article" date="2023" name="Nucleic Acids Res.">
        <title>The hologenome of Daphnia magna reveals possible DNA methylation and microbiome-mediated evolution of the host genome.</title>
        <authorList>
            <person name="Chaturvedi A."/>
            <person name="Li X."/>
            <person name="Dhandapani V."/>
            <person name="Marshall H."/>
            <person name="Kissane S."/>
            <person name="Cuenca-Cambronero M."/>
            <person name="Asole G."/>
            <person name="Calvet F."/>
            <person name="Ruiz-Romero M."/>
            <person name="Marangio P."/>
            <person name="Guigo R."/>
            <person name="Rago D."/>
            <person name="Mirbahai L."/>
            <person name="Eastwood N."/>
            <person name="Colbourne J.K."/>
            <person name="Zhou J."/>
            <person name="Mallon E."/>
            <person name="Orsini L."/>
        </authorList>
    </citation>
    <scope>NUCLEOTIDE SEQUENCE [LARGE SCALE GENOMIC DNA]</scope>
    <source>
        <strain evidence="1">LRV0_1</strain>
    </source>
</reference>
<dbReference type="EMBL" id="JAOYFB010000003">
    <property type="protein sequence ID" value="KAK4012192.1"/>
    <property type="molecule type" value="Genomic_DNA"/>
</dbReference>
<accession>A0ABQ9ZGY4</accession>
<name>A0ABQ9ZGY4_9CRUS</name>
<evidence type="ECO:0000313" key="2">
    <source>
        <dbReference type="Proteomes" id="UP001234178"/>
    </source>
</evidence>
<gene>
    <name evidence="1" type="ORF">OUZ56_021292</name>
</gene>
<dbReference type="Proteomes" id="UP001234178">
    <property type="component" value="Unassembled WGS sequence"/>
</dbReference>
<comment type="caution">
    <text evidence="1">The sequence shown here is derived from an EMBL/GenBank/DDBJ whole genome shotgun (WGS) entry which is preliminary data.</text>
</comment>
<protein>
    <submittedName>
        <fullName evidence="1">Uncharacterized protein</fullName>
    </submittedName>
</protein>
<evidence type="ECO:0000313" key="1">
    <source>
        <dbReference type="EMBL" id="KAK4012192.1"/>
    </source>
</evidence>
<proteinExistence type="predicted"/>
<organism evidence="1 2">
    <name type="scientific">Daphnia magna</name>
    <dbReference type="NCBI Taxonomy" id="35525"/>
    <lineage>
        <taxon>Eukaryota</taxon>
        <taxon>Metazoa</taxon>
        <taxon>Ecdysozoa</taxon>
        <taxon>Arthropoda</taxon>
        <taxon>Crustacea</taxon>
        <taxon>Branchiopoda</taxon>
        <taxon>Diplostraca</taxon>
        <taxon>Cladocera</taxon>
        <taxon>Anomopoda</taxon>
        <taxon>Daphniidae</taxon>
        <taxon>Daphnia</taxon>
    </lineage>
</organism>